<dbReference type="Gene3D" id="3.40.50.1820">
    <property type="entry name" value="alpha/beta hydrolase"/>
    <property type="match status" value="1"/>
</dbReference>
<name>A0A218Z777_9HELO</name>
<reference evidence="1 2" key="1">
    <citation type="submission" date="2017-04" db="EMBL/GenBank/DDBJ databases">
        <title>Draft genome sequence of Marssonina coronaria NL1: causal agent of apple blotch.</title>
        <authorList>
            <person name="Cheng Q."/>
        </authorList>
    </citation>
    <scope>NUCLEOTIDE SEQUENCE [LARGE SCALE GENOMIC DNA]</scope>
    <source>
        <strain evidence="1 2">NL1</strain>
    </source>
</reference>
<keyword evidence="2" id="KW-1185">Reference proteome</keyword>
<evidence type="ECO:0000313" key="1">
    <source>
        <dbReference type="EMBL" id="OWP03470.1"/>
    </source>
</evidence>
<dbReference type="Proteomes" id="UP000242519">
    <property type="component" value="Unassembled WGS sequence"/>
</dbReference>
<dbReference type="OrthoDB" id="284184at2759"/>
<accession>A0A218Z777</accession>
<proteinExistence type="predicted"/>
<protein>
    <recommendedName>
        <fullName evidence="3">Epoxide hydrolase</fullName>
    </recommendedName>
</protein>
<comment type="caution">
    <text evidence="1">The sequence shown here is derived from an EMBL/GenBank/DDBJ whole genome shotgun (WGS) entry which is preliminary data.</text>
</comment>
<evidence type="ECO:0000313" key="2">
    <source>
        <dbReference type="Proteomes" id="UP000242519"/>
    </source>
</evidence>
<dbReference type="STRING" id="503106.A0A218Z777"/>
<gene>
    <name evidence="1" type="ORF">B2J93_7488</name>
</gene>
<dbReference type="EMBL" id="MZNU01000176">
    <property type="protein sequence ID" value="OWP03470.1"/>
    <property type="molecule type" value="Genomic_DNA"/>
</dbReference>
<dbReference type="AlphaFoldDB" id="A0A218Z777"/>
<organism evidence="1 2">
    <name type="scientific">Diplocarpon coronariae</name>
    <dbReference type="NCBI Taxonomy" id="2795749"/>
    <lineage>
        <taxon>Eukaryota</taxon>
        <taxon>Fungi</taxon>
        <taxon>Dikarya</taxon>
        <taxon>Ascomycota</taxon>
        <taxon>Pezizomycotina</taxon>
        <taxon>Leotiomycetes</taxon>
        <taxon>Helotiales</taxon>
        <taxon>Drepanopezizaceae</taxon>
        <taxon>Diplocarpon</taxon>
    </lineage>
</organism>
<evidence type="ECO:0008006" key="3">
    <source>
        <dbReference type="Google" id="ProtNLM"/>
    </source>
</evidence>
<dbReference type="InParanoid" id="A0A218Z777"/>
<sequence>MHSTDNELGKEYMGATGGMRKWLNGKNLAKREEWLEPEVRSAIASLPTFPSYLTYRTQVMAYDHRIFARETGGYAAALNWCRAQLHNINAEDEKAIPEANYILDQPVLLIRTDNFISATADMATQMKATALKLEVKKVKGSHWVMLQRKLELNEIMCLFVDH</sequence>
<dbReference type="InterPro" id="IPR029058">
    <property type="entry name" value="AB_hydrolase_fold"/>
</dbReference>
<dbReference type="SUPFAM" id="SSF53474">
    <property type="entry name" value="alpha/beta-Hydrolases"/>
    <property type="match status" value="1"/>
</dbReference>